<gene>
    <name evidence="2" type="ORF">AVEN_205154_1</name>
</gene>
<evidence type="ECO:0000313" key="2">
    <source>
        <dbReference type="EMBL" id="GBN51386.1"/>
    </source>
</evidence>
<evidence type="ECO:0000313" key="3">
    <source>
        <dbReference type="Proteomes" id="UP000499080"/>
    </source>
</evidence>
<dbReference type="EMBL" id="BGPR01011451">
    <property type="protein sequence ID" value="GBN51386.1"/>
    <property type="molecule type" value="Genomic_DNA"/>
</dbReference>
<reference evidence="2 3" key="1">
    <citation type="journal article" date="2019" name="Sci. Rep.">
        <title>Orb-weaving spider Araneus ventricosus genome elucidates the spidroin gene catalogue.</title>
        <authorList>
            <person name="Kono N."/>
            <person name="Nakamura H."/>
            <person name="Ohtoshi R."/>
            <person name="Moran D.A.P."/>
            <person name="Shinohara A."/>
            <person name="Yoshida Y."/>
            <person name="Fujiwara M."/>
            <person name="Mori M."/>
            <person name="Tomita M."/>
            <person name="Arakawa K."/>
        </authorList>
    </citation>
    <scope>NUCLEOTIDE SEQUENCE [LARGE SCALE GENOMIC DNA]</scope>
</reference>
<name>A0A4Y2PMP4_ARAVE</name>
<organism evidence="2 3">
    <name type="scientific">Araneus ventricosus</name>
    <name type="common">Orbweaver spider</name>
    <name type="synonym">Epeira ventricosa</name>
    <dbReference type="NCBI Taxonomy" id="182803"/>
    <lineage>
        <taxon>Eukaryota</taxon>
        <taxon>Metazoa</taxon>
        <taxon>Ecdysozoa</taxon>
        <taxon>Arthropoda</taxon>
        <taxon>Chelicerata</taxon>
        <taxon>Arachnida</taxon>
        <taxon>Araneae</taxon>
        <taxon>Araneomorphae</taxon>
        <taxon>Entelegynae</taxon>
        <taxon>Araneoidea</taxon>
        <taxon>Araneidae</taxon>
        <taxon>Araneus</taxon>
    </lineage>
</organism>
<evidence type="ECO:0000256" key="1">
    <source>
        <dbReference type="SAM" id="MobiDB-lite"/>
    </source>
</evidence>
<comment type="caution">
    <text evidence="2">The sequence shown here is derived from an EMBL/GenBank/DDBJ whole genome shotgun (WGS) entry which is preliminary data.</text>
</comment>
<keyword evidence="3" id="KW-1185">Reference proteome</keyword>
<protein>
    <submittedName>
        <fullName evidence="2">Uncharacterized protein</fullName>
    </submittedName>
</protein>
<dbReference type="Proteomes" id="UP000499080">
    <property type="component" value="Unassembled WGS sequence"/>
</dbReference>
<feature type="region of interest" description="Disordered" evidence="1">
    <location>
        <begin position="1"/>
        <end position="24"/>
    </location>
</feature>
<sequence>MAKSPPLSEGERSYPHLVKSQETNPPCIFRGDRNMCQEENVAHDCDITEVSDTSATIFINAALKIKGIITKDCYAVGRIKIKRERIKRHRFEKLRKISSSE</sequence>
<proteinExistence type="predicted"/>
<dbReference type="AlphaFoldDB" id="A0A4Y2PMP4"/>
<accession>A0A4Y2PMP4</accession>